<sequence>MGNPGPPKAKQNCDHFGVEEDNSQEPLQVGHTEESERYSRDSLNHKLPAGFELSHCLHNDQHSAENSKGDDDSDARKEPKTPWRIIGTVNQQDPTHSQIPTGLFLRAGGQEQPKSRHSLLPTRSDRPFPFTSSFNPSEDKKLDPRLLQKIFSPKRTHVARKESRHATVQHLRRRP</sequence>
<organism evidence="2 3">
    <name type="scientific">Cudoniella acicularis</name>
    <dbReference type="NCBI Taxonomy" id="354080"/>
    <lineage>
        <taxon>Eukaryota</taxon>
        <taxon>Fungi</taxon>
        <taxon>Dikarya</taxon>
        <taxon>Ascomycota</taxon>
        <taxon>Pezizomycotina</taxon>
        <taxon>Leotiomycetes</taxon>
        <taxon>Helotiales</taxon>
        <taxon>Tricladiaceae</taxon>
        <taxon>Cudoniella</taxon>
    </lineage>
</organism>
<accession>A0A8H4R9Q4</accession>
<dbReference type="Proteomes" id="UP000566819">
    <property type="component" value="Unassembled WGS sequence"/>
</dbReference>
<dbReference type="AlphaFoldDB" id="A0A8H4R9Q4"/>
<reference evidence="2 3" key="1">
    <citation type="submission" date="2020-03" db="EMBL/GenBank/DDBJ databases">
        <title>Draft Genome Sequence of Cudoniella acicularis.</title>
        <authorList>
            <person name="Buettner E."/>
            <person name="Kellner H."/>
        </authorList>
    </citation>
    <scope>NUCLEOTIDE SEQUENCE [LARGE SCALE GENOMIC DNA]</scope>
    <source>
        <strain evidence="2 3">DSM 108380</strain>
    </source>
</reference>
<comment type="caution">
    <text evidence="2">The sequence shown here is derived from an EMBL/GenBank/DDBJ whole genome shotgun (WGS) entry which is preliminary data.</text>
</comment>
<evidence type="ECO:0000256" key="1">
    <source>
        <dbReference type="SAM" id="MobiDB-lite"/>
    </source>
</evidence>
<feature type="region of interest" description="Disordered" evidence="1">
    <location>
        <begin position="155"/>
        <end position="175"/>
    </location>
</feature>
<gene>
    <name evidence="2" type="ORF">G7Y89_g12802</name>
</gene>
<evidence type="ECO:0000313" key="3">
    <source>
        <dbReference type="Proteomes" id="UP000566819"/>
    </source>
</evidence>
<proteinExistence type="predicted"/>
<keyword evidence="3" id="KW-1185">Reference proteome</keyword>
<dbReference type="EMBL" id="JAAMPI010001398">
    <property type="protein sequence ID" value="KAF4625366.1"/>
    <property type="molecule type" value="Genomic_DNA"/>
</dbReference>
<evidence type="ECO:0000313" key="2">
    <source>
        <dbReference type="EMBL" id="KAF4625366.1"/>
    </source>
</evidence>
<feature type="region of interest" description="Disordered" evidence="1">
    <location>
        <begin position="1"/>
        <end position="141"/>
    </location>
</feature>
<feature type="compositionally biased region" description="Basic and acidic residues" evidence="1">
    <location>
        <begin position="55"/>
        <end position="81"/>
    </location>
</feature>
<feature type="compositionally biased region" description="Polar residues" evidence="1">
    <location>
        <begin position="88"/>
        <end position="100"/>
    </location>
</feature>
<protein>
    <submittedName>
        <fullName evidence="2">Uncharacterized protein</fullName>
    </submittedName>
</protein>
<feature type="compositionally biased region" description="Basic and acidic residues" evidence="1">
    <location>
        <begin position="31"/>
        <end position="44"/>
    </location>
</feature>
<name>A0A8H4R9Q4_9HELO</name>